<dbReference type="InterPro" id="IPR002941">
    <property type="entry name" value="DNA_methylase_N4/N6"/>
</dbReference>
<evidence type="ECO:0000256" key="4">
    <source>
        <dbReference type="RuleBase" id="RU362026"/>
    </source>
</evidence>
<accession>A0ABS7TN80</accession>
<organism evidence="6 7">
    <name type="scientific">Nannocystis pusilla</name>
    <dbReference type="NCBI Taxonomy" id="889268"/>
    <lineage>
        <taxon>Bacteria</taxon>
        <taxon>Pseudomonadati</taxon>
        <taxon>Myxococcota</taxon>
        <taxon>Polyangia</taxon>
        <taxon>Nannocystales</taxon>
        <taxon>Nannocystaceae</taxon>
        <taxon>Nannocystis</taxon>
    </lineage>
</organism>
<sequence>MWRSADGRARLFKGDCLEILERVPAESVDVIFADPPYFLSNGGTTCRAGKRTSVDKGTWDKSNGVEENHAFNHRWLSACQRALKPNGTMWVSGTGHVIYSVGYAMQQLGFKMLNEIVWEKPNPPPNLSCRYFTHATETLLWAAKSRKSRHVFNYDRMREMNDGKQMKTVWRLTAPGKQEKLLGRHPTQKPLALLERLLLASCPENSLVLDPFNGSGTTGVAAVTLGHSYMGIDLEQEYLDLTQARLLDAVPTLRERPALQVVR</sequence>
<evidence type="ECO:0000256" key="2">
    <source>
        <dbReference type="ARBA" id="ARBA00022603"/>
    </source>
</evidence>
<dbReference type="PANTHER" id="PTHR13370">
    <property type="entry name" value="RNA METHYLASE-RELATED"/>
    <property type="match status" value="1"/>
</dbReference>
<dbReference type="Pfam" id="PF01555">
    <property type="entry name" value="N6_N4_Mtase"/>
    <property type="match status" value="1"/>
</dbReference>
<dbReference type="Proteomes" id="UP001139031">
    <property type="component" value="Unassembled WGS sequence"/>
</dbReference>
<dbReference type="EMBL" id="JAIRAU010000008">
    <property type="protein sequence ID" value="MBZ5709680.1"/>
    <property type="molecule type" value="Genomic_DNA"/>
</dbReference>
<reference evidence="6" key="1">
    <citation type="submission" date="2021-08" db="EMBL/GenBank/DDBJ databases">
        <authorList>
            <person name="Stevens D.C."/>
        </authorList>
    </citation>
    <scope>NUCLEOTIDE SEQUENCE</scope>
    <source>
        <strain evidence="6">DSM 53165</strain>
    </source>
</reference>
<evidence type="ECO:0000256" key="1">
    <source>
        <dbReference type="ARBA" id="ARBA00006594"/>
    </source>
</evidence>
<keyword evidence="2" id="KW-0489">Methyltransferase</keyword>
<feature type="domain" description="DNA methylase N-4/N-6" evidence="5">
    <location>
        <begin position="28"/>
        <end position="243"/>
    </location>
</feature>
<keyword evidence="7" id="KW-1185">Reference proteome</keyword>
<dbReference type="InterPro" id="IPR001091">
    <property type="entry name" value="RM_Methyltransferase"/>
</dbReference>
<evidence type="ECO:0000313" key="7">
    <source>
        <dbReference type="Proteomes" id="UP001139031"/>
    </source>
</evidence>
<proteinExistence type="inferred from homology"/>
<comment type="similarity">
    <text evidence="1 4">Belongs to the N(4)/N(6)-methyltransferase family.</text>
</comment>
<dbReference type="InterPro" id="IPR002052">
    <property type="entry name" value="DNA_methylase_N6_adenine_CS"/>
</dbReference>
<dbReference type="EC" id="2.1.1.-" evidence="4"/>
<dbReference type="SUPFAM" id="SSF53335">
    <property type="entry name" value="S-adenosyl-L-methionine-dependent methyltransferases"/>
    <property type="match status" value="1"/>
</dbReference>
<evidence type="ECO:0000313" key="6">
    <source>
        <dbReference type="EMBL" id="MBZ5709680.1"/>
    </source>
</evidence>
<name>A0ABS7TN80_9BACT</name>
<dbReference type="PROSITE" id="PS00092">
    <property type="entry name" value="N6_MTASE"/>
    <property type="match status" value="1"/>
</dbReference>
<protein>
    <recommendedName>
        <fullName evidence="4">Methyltransferase</fullName>
        <ecNumber evidence="4">2.1.1.-</ecNumber>
    </recommendedName>
</protein>
<dbReference type="InterPro" id="IPR029063">
    <property type="entry name" value="SAM-dependent_MTases_sf"/>
</dbReference>
<dbReference type="PANTHER" id="PTHR13370:SF3">
    <property type="entry name" value="TRNA (GUANINE(10)-N2)-METHYLTRANSFERASE HOMOLOG"/>
    <property type="match status" value="1"/>
</dbReference>
<evidence type="ECO:0000259" key="5">
    <source>
        <dbReference type="Pfam" id="PF01555"/>
    </source>
</evidence>
<dbReference type="Gene3D" id="3.40.50.150">
    <property type="entry name" value="Vaccinia Virus protein VP39"/>
    <property type="match status" value="1"/>
</dbReference>
<evidence type="ECO:0000256" key="3">
    <source>
        <dbReference type="ARBA" id="ARBA00022679"/>
    </source>
</evidence>
<gene>
    <name evidence="6" type="ORF">K7C98_10440</name>
</gene>
<dbReference type="RefSeq" id="WP_224191587.1">
    <property type="nucleotide sequence ID" value="NZ_JAIRAU010000008.1"/>
</dbReference>
<keyword evidence="3" id="KW-0808">Transferase</keyword>
<dbReference type="PRINTS" id="PR00508">
    <property type="entry name" value="S21N4MTFRASE"/>
</dbReference>
<comment type="caution">
    <text evidence="6">The sequence shown here is derived from an EMBL/GenBank/DDBJ whole genome shotgun (WGS) entry which is preliminary data.</text>
</comment>